<evidence type="ECO:0000256" key="5">
    <source>
        <dbReference type="ARBA" id="ARBA00022692"/>
    </source>
</evidence>
<dbReference type="PANTHER" id="PTHR32552:SF68">
    <property type="entry name" value="FERRICHROME OUTER MEMBRANE TRANSPORTER_PHAGE RECEPTOR"/>
    <property type="match status" value="1"/>
</dbReference>
<organism evidence="12 13">
    <name type="scientific">Acetobacter persici</name>
    <dbReference type="NCBI Taxonomy" id="1076596"/>
    <lineage>
        <taxon>Bacteria</taxon>
        <taxon>Pseudomonadati</taxon>
        <taxon>Pseudomonadota</taxon>
        <taxon>Alphaproteobacteria</taxon>
        <taxon>Acetobacterales</taxon>
        <taxon>Acetobacteraceae</taxon>
        <taxon>Acetobacter</taxon>
    </lineage>
</organism>
<comment type="subcellular location">
    <subcellularLocation>
        <location evidence="1 11">Cell outer membrane</location>
        <topology evidence="1 11">Multi-pass membrane protein</topology>
    </subcellularLocation>
</comment>
<keyword evidence="3 11" id="KW-1134">Transmembrane beta strand</keyword>
<comment type="caution">
    <text evidence="12">The sequence shown here is derived from an EMBL/GenBank/DDBJ whole genome shotgun (WGS) entry which is preliminary data.</text>
</comment>
<evidence type="ECO:0000256" key="9">
    <source>
        <dbReference type="ARBA" id="ARBA00023136"/>
    </source>
</evidence>
<dbReference type="EMBL" id="BLJP01000015">
    <property type="protein sequence ID" value="GFE94578.1"/>
    <property type="molecule type" value="Genomic_DNA"/>
</dbReference>
<evidence type="ECO:0000256" key="8">
    <source>
        <dbReference type="ARBA" id="ARBA00023065"/>
    </source>
</evidence>
<evidence type="ECO:0000256" key="2">
    <source>
        <dbReference type="ARBA" id="ARBA00022448"/>
    </source>
</evidence>
<keyword evidence="13" id="KW-1185">Reference proteome</keyword>
<evidence type="ECO:0000256" key="6">
    <source>
        <dbReference type="ARBA" id="ARBA00022729"/>
    </source>
</evidence>
<reference evidence="12 13" key="1">
    <citation type="journal article" date="2020" name="Cell Rep.">
        <title>Local necrotic cells trigger systemic immune activation via gut microbiome dysbiosis in Drosophila.</title>
        <authorList>
            <person name="Kosakamoto H."/>
            <person name="Yamauchi T."/>
            <person name="Akuzawa-Tokita Y."/>
            <person name="Nishimura K."/>
            <person name="Soga T."/>
            <person name="Murakami T."/>
            <person name="Mori H."/>
            <person name="Yamamoto K."/>
            <person name="Miyazaki R."/>
            <person name="Koto A."/>
            <person name="Miura M."/>
            <person name="Obata F."/>
        </authorList>
    </citation>
    <scope>NUCLEOTIDE SEQUENCE [LARGE SCALE GENOMIC DNA]</scope>
    <source>
        <strain evidence="12 13">Ai</strain>
    </source>
</reference>
<sequence length="167" mass="18134">MVPNHAARYSGKVHSDGFEFEAHADVYKGLMVTAAVSVQKVRDDSTEKPLIQSGKGNASLFAFYTVPSGSLKGFGFGGGMRYTAKAYGGEATYGSVWLPNYALFDGSIKYDLSNLSPSLHGWTASASVRNLFDKHFVSNCLAYASYGQAFCYYGERRNAQGSIGFSW</sequence>
<protein>
    <submittedName>
        <fullName evidence="12">Uncharacterized protein</fullName>
    </submittedName>
</protein>
<evidence type="ECO:0000256" key="11">
    <source>
        <dbReference type="PROSITE-ProRule" id="PRU01360"/>
    </source>
</evidence>
<comment type="similarity">
    <text evidence="11">Belongs to the TonB-dependent receptor family.</text>
</comment>
<keyword evidence="5 11" id="KW-0812">Transmembrane</keyword>
<keyword evidence="2 11" id="KW-0813">Transport</keyword>
<gene>
    <name evidence="12" type="ORF">DmAi_26370</name>
</gene>
<evidence type="ECO:0000313" key="12">
    <source>
        <dbReference type="EMBL" id="GFE94578.1"/>
    </source>
</evidence>
<dbReference type="InterPro" id="IPR036942">
    <property type="entry name" value="Beta-barrel_TonB_sf"/>
</dbReference>
<proteinExistence type="inferred from homology"/>
<evidence type="ECO:0000313" key="13">
    <source>
        <dbReference type="Proteomes" id="UP000548726"/>
    </source>
</evidence>
<dbReference type="Proteomes" id="UP000548726">
    <property type="component" value="Unassembled WGS sequence"/>
</dbReference>
<name>A0A6V8IAD7_9PROT</name>
<keyword evidence="9 11" id="KW-0472">Membrane</keyword>
<keyword evidence="8" id="KW-0406">Ion transport</keyword>
<evidence type="ECO:0000256" key="4">
    <source>
        <dbReference type="ARBA" id="ARBA00022496"/>
    </source>
</evidence>
<dbReference type="InterPro" id="IPR039426">
    <property type="entry name" value="TonB-dep_rcpt-like"/>
</dbReference>
<evidence type="ECO:0000256" key="1">
    <source>
        <dbReference type="ARBA" id="ARBA00004571"/>
    </source>
</evidence>
<dbReference type="AlphaFoldDB" id="A0A6V8IAD7"/>
<dbReference type="GO" id="GO:0009279">
    <property type="term" value="C:cell outer membrane"/>
    <property type="evidence" value="ECO:0007669"/>
    <property type="project" value="UniProtKB-SubCell"/>
</dbReference>
<dbReference type="GO" id="GO:0015344">
    <property type="term" value="F:siderophore uptake transmembrane transporter activity"/>
    <property type="evidence" value="ECO:0007669"/>
    <property type="project" value="TreeGrafter"/>
</dbReference>
<keyword evidence="6" id="KW-0732">Signal</keyword>
<evidence type="ECO:0000256" key="7">
    <source>
        <dbReference type="ARBA" id="ARBA00023004"/>
    </source>
</evidence>
<keyword evidence="10 11" id="KW-0998">Cell outer membrane</keyword>
<dbReference type="Gene3D" id="2.40.170.20">
    <property type="entry name" value="TonB-dependent receptor, beta-barrel domain"/>
    <property type="match status" value="1"/>
</dbReference>
<keyword evidence="4" id="KW-0410">Iron transport</keyword>
<dbReference type="PANTHER" id="PTHR32552">
    <property type="entry name" value="FERRICHROME IRON RECEPTOR-RELATED"/>
    <property type="match status" value="1"/>
</dbReference>
<dbReference type="PROSITE" id="PS52016">
    <property type="entry name" value="TONB_DEPENDENT_REC_3"/>
    <property type="match status" value="1"/>
</dbReference>
<dbReference type="SUPFAM" id="SSF56935">
    <property type="entry name" value="Porins"/>
    <property type="match status" value="1"/>
</dbReference>
<keyword evidence="7" id="KW-0408">Iron</keyword>
<evidence type="ECO:0000256" key="3">
    <source>
        <dbReference type="ARBA" id="ARBA00022452"/>
    </source>
</evidence>
<evidence type="ECO:0000256" key="10">
    <source>
        <dbReference type="ARBA" id="ARBA00023237"/>
    </source>
</evidence>
<accession>A0A6V8IAD7</accession>